<reference evidence="1" key="1">
    <citation type="submission" date="2021-03" db="EMBL/GenBank/DDBJ databases">
        <authorList>
            <consortium name="DOE Joint Genome Institute"/>
            <person name="Ahrendt S."/>
            <person name="Looney B.P."/>
            <person name="Miyauchi S."/>
            <person name="Morin E."/>
            <person name="Drula E."/>
            <person name="Courty P.E."/>
            <person name="Chicoki N."/>
            <person name="Fauchery L."/>
            <person name="Kohler A."/>
            <person name="Kuo A."/>
            <person name="Labutti K."/>
            <person name="Pangilinan J."/>
            <person name="Lipzen A."/>
            <person name="Riley R."/>
            <person name="Andreopoulos W."/>
            <person name="He G."/>
            <person name="Johnson J."/>
            <person name="Barry K.W."/>
            <person name="Grigoriev I.V."/>
            <person name="Nagy L."/>
            <person name="Hibbett D."/>
            <person name="Henrissat B."/>
            <person name="Matheny P.B."/>
            <person name="Labbe J."/>
            <person name="Martin F."/>
        </authorList>
    </citation>
    <scope>NUCLEOTIDE SEQUENCE</scope>
    <source>
        <strain evidence="1">HHB10654</strain>
    </source>
</reference>
<accession>A0ACB8SMN8</accession>
<reference evidence="1" key="2">
    <citation type="journal article" date="2022" name="New Phytol.">
        <title>Evolutionary transition to the ectomycorrhizal habit in the genomes of a hyperdiverse lineage of mushroom-forming fungi.</title>
        <authorList>
            <person name="Looney B."/>
            <person name="Miyauchi S."/>
            <person name="Morin E."/>
            <person name="Drula E."/>
            <person name="Courty P.E."/>
            <person name="Kohler A."/>
            <person name="Kuo A."/>
            <person name="LaButti K."/>
            <person name="Pangilinan J."/>
            <person name="Lipzen A."/>
            <person name="Riley R."/>
            <person name="Andreopoulos W."/>
            <person name="He G."/>
            <person name="Johnson J."/>
            <person name="Nolan M."/>
            <person name="Tritt A."/>
            <person name="Barry K.W."/>
            <person name="Grigoriev I.V."/>
            <person name="Nagy L.G."/>
            <person name="Hibbett D."/>
            <person name="Henrissat B."/>
            <person name="Matheny P.B."/>
            <person name="Labbe J."/>
            <person name="Martin F.M."/>
        </authorList>
    </citation>
    <scope>NUCLEOTIDE SEQUENCE</scope>
    <source>
        <strain evidence="1">HHB10654</strain>
    </source>
</reference>
<comment type="caution">
    <text evidence="1">The sequence shown here is derived from an EMBL/GenBank/DDBJ whole genome shotgun (WGS) entry which is preliminary data.</text>
</comment>
<organism evidence="1 2">
    <name type="scientific">Artomyces pyxidatus</name>
    <dbReference type="NCBI Taxonomy" id="48021"/>
    <lineage>
        <taxon>Eukaryota</taxon>
        <taxon>Fungi</taxon>
        <taxon>Dikarya</taxon>
        <taxon>Basidiomycota</taxon>
        <taxon>Agaricomycotina</taxon>
        <taxon>Agaricomycetes</taxon>
        <taxon>Russulales</taxon>
        <taxon>Auriscalpiaceae</taxon>
        <taxon>Artomyces</taxon>
    </lineage>
</organism>
<name>A0ACB8SMN8_9AGAM</name>
<proteinExistence type="predicted"/>
<evidence type="ECO:0000313" key="1">
    <source>
        <dbReference type="EMBL" id="KAI0057143.1"/>
    </source>
</evidence>
<dbReference type="EMBL" id="MU277251">
    <property type="protein sequence ID" value="KAI0057143.1"/>
    <property type="molecule type" value="Genomic_DNA"/>
</dbReference>
<feature type="non-terminal residue" evidence="1">
    <location>
        <position position="1"/>
    </location>
</feature>
<keyword evidence="2" id="KW-1185">Reference proteome</keyword>
<sequence>LRTSRFVPVLLGPKLPREDRSADEKNAFCRAMLILFKPWRGLHDLKSPDETWTEAYERSNLGEDAQRVIRNINIEHQCRDARDRINTDRQSEDNRRAFLMDTEGAEIDTNSQELNMAVMYDTSL</sequence>
<gene>
    <name evidence="1" type="ORF">BV25DRAFT_1775046</name>
</gene>
<dbReference type="Proteomes" id="UP000814140">
    <property type="component" value="Unassembled WGS sequence"/>
</dbReference>
<feature type="non-terminal residue" evidence="1">
    <location>
        <position position="124"/>
    </location>
</feature>
<evidence type="ECO:0000313" key="2">
    <source>
        <dbReference type="Proteomes" id="UP000814140"/>
    </source>
</evidence>
<protein>
    <submittedName>
        <fullName evidence="1">Uncharacterized protein</fullName>
    </submittedName>
</protein>